<name>A0ABQ5K3N8_9EUKA</name>
<keyword evidence="2" id="KW-1185">Reference proteome</keyword>
<gene>
    <name evidence="1" type="ORF">ADUPG1_013658</name>
</gene>
<evidence type="ECO:0008006" key="3">
    <source>
        <dbReference type="Google" id="ProtNLM"/>
    </source>
</evidence>
<comment type="caution">
    <text evidence="1">The sequence shown here is derived from an EMBL/GenBank/DDBJ whole genome shotgun (WGS) entry which is preliminary data.</text>
</comment>
<reference evidence="1" key="1">
    <citation type="submission" date="2022-03" db="EMBL/GenBank/DDBJ databases">
        <title>Draft genome sequence of Aduncisulcus paluster, a free-living microaerophilic Fornicata.</title>
        <authorList>
            <person name="Yuyama I."/>
            <person name="Kume K."/>
            <person name="Tamura T."/>
            <person name="Inagaki Y."/>
            <person name="Hashimoto T."/>
        </authorList>
    </citation>
    <scope>NUCLEOTIDE SEQUENCE</scope>
    <source>
        <strain evidence="1">NY0171</strain>
    </source>
</reference>
<protein>
    <recommendedName>
        <fullName evidence="3">Transposase zinc-binding domain-containing protein</fullName>
    </recommendedName>
</protein>
<evidence type="ECO:0000313" key="1">
    <source>
        <dbReference type="EMBL" id="GKT27178.1"/>
    </source>
</evidence>
<dbReference type="EMBL" id="BQXS01012713">
    <property type="protein sequence ID" value="GKT27178.1"/>
    <property type="molecule type" value="Genomic_DNA"/>
</dbReference>
<sequence>MVKKHKSHPSQRKKVGKLKKARAFIVRHSVNLINEELIYAPRPGRKPKYIIPIYQWVAECKKAAIIMTQNQLEKRLPRWFPDGRASIVQEFEQLGFKECIFCGAIKPPPFSFCPTPACEGRHGFCKDCQSTGTRSANSIEKGISHLVDPGLEIMDYWS</sequence>
<evidence type="ECO:0000313" key="2">
    <source>
        <dbReference type="Proteomes" id="UP001057375"/>
    </source>
</evidence>
<organism evidence="1 2">
    <name type="scientific">Aduncisulcus paluster</name>
    <dbReference type="NCBI Taxonomy" id="2918883"/>
    <lineage>
        <taxon>Eukaryota</taxon>
        <taxon>Metamonada</taxon>
        <taxon>Carpediemonas-like organisms</taxon>
        <taxon>Aduncisulcus</taxon>
    </lineage>
</organism>
<accession>A0ABQ5K3N8</accession>
<dbReference type="Proteomes" id="UP001057375">
    <property type="component" value="Unassembled WGS sequence"/>
</dbReference>
<proteinExistence type="predicted"/>